<proteinExistence type="predicted"/>
<accession>A0ABR3DTY0</accession>
<dbReference type="Proteomes" id="UP001451303">
    <property type="component" value="Unassembled WGS sequence"/>
</dbReference>
<evidence type="ECO:0008006" key="4">
    <source>
        <dbReference type="Google" id="ProtNLM"/>
    </source>
</evidence>
<sequence>MLLELGSILWILPCTQSATLVAVCLAVVLSSGSPLLHHFNLFDIHFKGLRYPICDAGGAGAAADQVADGAQGLHSGPRTTYTNFVEDGPRPHSADV</sequence>
<organism evidence="2 3">
    <name type="scientific">Neurospora intermedia</name>
    <dbReference type="NCBI Taxonomy" id="5142"/>
    <lineage>
        <taxon>Eukaryota</taxon>
        <taxon>Fungi</taxon>
        <taxon>Dikarya</taxon>
        <taxon>Ascomycota</taxon>
        <taxon>Pezizomycotina</taxon>
        <taxon>Sordariomycetes</taxon>
        <taxon>Sordariomycetidae</taxon>
        <taxon>Sordariales</taxon>
        <taxon>Sordariaceae</taxon>
        <taxon>Neurospora</taxon>
    </lineage>
</organism>
<feature type="signal peptide" evidence="1">
    <location>
        <begin position="1"/>
        <end position="17"/>
    </location>
</feature>
<keyword evidence="1" id="KW-0732">Signal</keyword>
<feature type="chain" id="PRO_5045563707" description="Secreted protein" evidence="1">
    <location>
        <begin position="18"/>
        <end position="96"/>
    </location>
</feature>
<protein>
    <recommendedName>
        <fullName evidence="4">Secreted protein</fullName>
    </recommendedName>
</protein>
<keyword evidence="3" id="KW-1185">Reference proteome</keyword>
<feature type="non-terminal residue" evidence="2">
    <location>
        <position position="1"/>
    </location>
</feature>
<reference evidence="2 3" key="1">
    <citation type="submission" date="2023-09" db="EMBL/GenBank/DDBJ databases">
        <title>Multi-omics analysis of a traditional fermented food reveals byproduct-associated fungal strains for waste-to-food upcycling.</title>
        <authorList>
            <consortium name="Lawrence Berkeley National Laboratory"/>
            <person name="Rekdal V.M."/>
            <person name="Villalobos-Escobedo J.M."/>
            <person name="Rodriguez-Valeron N."/>
            <person name="Garcia M.O."/>
            <person name="Vasquez D.P."/>
            <person name="Damayanti I."/>
            <person name="Sorensen P.M."/>
            <person name="Baidoo E.E."/>
            <person name="De Carvalho A.C."/>
            <person name="Riley R."/>
            <person name="Lipzen A."/>
            <person name="He G."/>
            <person name="Yan M."/>
            <person name="Haridas S."/>
            <person name="Daum C."/>
            <person name="Yoshinaga Y."/>
            <person name="Ng V."/>
            <person name="Grigoriev I.V."/>
            <person name="Munk R."/>
            <person name="Nuraida L."/>
            <person name="Wijaya C.H."/>
            <person name="Morales P.-C."/>
            <person name="Keasling J.D."/>
        </authorList>
    </citation>
    <scope>NUCLEOTIDE SEQUENCE [LARGE SCALE GENOMIC DNA]</scope>
    <source>
        <strain evidence="2 3">FGSC 2613</strain>
    </source>
</reference>
<evidence type="ECO:0000256" key="1">
    <source>
        <dbReference type="SAM" id="SignalP"/>
    </source>
</evidence>
<comment type="caution">
    <text evidence="2">The sequence shown here is derived from an EMBL/GenBank/DDBJ whole genome shotgun (WGS) entry which is preliminary data.</text>
</comment>
<dbReference type="EMBL" id="JAVLET010000001">
    <property type="protein sequence ID" value="KAL0476072.1"/>
    <property type="molecule type" value="Genomic_DNA"/>
</dbReference>
<evidence type="ECO:0000313" key="2">
    <source>
        <dbReference type="EMBL" id="KAL0476072.1"/>
    </source>
</evidence>
<name>A0ABR3DTY0_NEUIN</name>
<evidence type="ECO:0000313" key="3">
    <source>
        <dbReference type="Proteomes" id="UP001451303"/>
    </source>
</evidence>
<gene>
    <name evidence="2" type="ORF">QR685DRAFT_514410</name>
</gene>